<gene>
    <name evidence="5" type="ORF">MNB_SV-5-1039</name>
</gene>
<accession>A0A1W1EEC8</accession>
<reference evidence="5" key="1">
    <citation type="submission" date="2016-10" db="EMBL/GenBank/DDBJ databases">
        <authorList>
            <person name="de Groot N.N."/>
        </authorList>
    </citation>
    <scope>NUCLEOTIDE SEQUENCE</scope>
</reference>
<dbReference type="SUPFAM" id="SSF57716">
    <property type="entry name" value="Glucocorticoid receptor-like (DNA-binding domain)"/>
    <property type="match status" value="1"/>
</dbReference>
<keyword evidence="2" id="KW-0863">Zinc-finger</keyword>
<dbReference type="Pfam" id="PF01258">
    <property type="entry name" value="zf-dskA_traR"/>
    <property type="match status" value="1"/>
</dbReference>
<dbReference type="EMBL" id="FPKX01000048">
    <property type="protein sequence ID" value="SFZ98417.1"/>
    <property type="molecule type" value="Genomic_DNA"/>
</dbReference>
<keyword evidence="3" id="KW-0862">Zinc</keyword>
<protein>
    <submittedName>
        <fullName evidence="5">C4-type zinc finger protein, DksA/TraR family</fullName>
    </submittedName>
</protein>
<evidence type="ECO:0000259" key="4">
    <source>
        <dbReference type="Pfam" id="PF01258"/>
    </source>
</evidence>
<evidence type="ECO:0000313" key="5">
    <source>
        <dbReference type="EMBL" id="SFZ98417.1"/>
    </source>
</evidence>
<sequence>MTQKEKDTLKKRIEEDIMRTKEQIVSLQEKVKPIAPDCSLGRLTRLEAMGELHVNNKVLDESKIHLTRLQNALLRIDKPMFGICIECEEDIGIGRMSIRPESVRCVACAGNI</sequence>
<name>A0A1W1EEC8_9ZZZZ</name>
<dbReference type="AlphaFoldDB" id="A0A1W1EEC8"/>
<organism evidence="5">
    <name type="scientific">hydrothermal vent metagenome</name>
    <dbReference type="NCBI Taxonomy" id="652676"/>
    <lineage>
        <taxon>unclassified sequences</taxon>
        <taxon>metagenomes</taxon>
        <taxon>ecological metagenomes</taxon>
    </lineage>
</organism>
<dbReference type="Gene3D" id="1.20.120.910">
    <property type="entry name" value="DksA, coiled-coil domain"/>
    <property type="match status" value="1"/>
</dbReference>
<evidence type="ECO:0000256" key="2">
    <source>
        <dbReference type="ARBA" id="ARBA00022771"/>
    </source>
</evidence>
<feature type="domain" description="Zinc finger DksA/TraR C4-type" evidence="4">
    <location>
        <begin position="81"/>
        <end position="110"/>
    </location>
</feature>
<evidence type="ECO:0000256" key="1">
    <source>
        <dbReference type="ARBA" id="ARBA00022723"/>
    </source>
</evidence>
<dbReference type="PROSITE" id="PS51128">
    <property type="entry name" value="ZF_DKSA_2"/>
    <property type="match status" value="1"/>
</dbReference>
<evidence type="ECO:0000256" key="3">
    <source>
        <dbReference type="ARBA" id="ARBA00022833"/>
    </source>
</evidence>
<proteinExistence type="predicted"/>
<dbReference type="InterPro" id="IPR000962">
    <property type="entry name" value="Znf_DskA_TraR"/>
</dbReference>
<keyword evidence="1" id="KW-0479">Metal-binding</keyword>
<dbReference type="GO" id="GO:0008270">
    <property type="term" value="F:zinc ion binding"/>
    <property type="evidence" value="ECO:0007669"/>
    <property type="project" value="UniProtKB-KW"/>
</dbReference>